<dbReference type="InterPro" id="IPR003593">
    <property type="entry name" value="AAA+_ATPase"/>
</dbReference>
<feature type="compositionally biased region" description="Basic residues" evidence="5">
    <location>
        <begin position="237"/>
        <end position="251"/>
    </location>
</feature>
<keyword evidence="4" id="KW-0067">ATP-binding</keyword>
<dbReference type="GO" id="GO:0055087">
    <property type="term" value="C:Ski complex"/>
    <property type="evidence" value="ECO:0007669"/>
    <property type="project" value="TreeGrafter"/>
</dbReference>
<evidence type="ECO:0000256" key="3">
    <source>
        <dbReference type="ARBA" id="ARBA00022806"/>
    </source>
</evidence>
<dbReference type="InterPro" id="IPR011545">
    <property type="entry name" value="DEAD/DEAH_box_helicase_dom"/>
</dbReference>
<protein>
    <submittedName>
        <fullName evidence="8">Unannotated protein</fullName>
    </submittedName>
</protein>
<dbReference type="InterPro" id="IPR014001">
    <property type="entry name" value="Helicase_ATP-bd"/>
</dbReference>
<reference evidence="8" key="1">
    <citation type="submission" date="2020-05" db="EMBL/GenBank/DDBJ databases">
        <authorList>
            <person name="Chiriac C."/>
            <person name="Salcher M."/>
            <person name="Ghai R."/>
            <person name="Kavagutti S V."/>
        </authorList>
    </citation>
    <scope>NUCLEOTIDE SEQUENCE</scope>
</reference>
<feature type="domain" description="Helicase C-terminal" evidence="7">
    <location>
        <begin position="258"/>
        <end position="459"/>
    </location>
</feature>
<dbReference type="SUPFAM" id="SSF52540">
    <property type="entry name" value="P-loop containing nucleoside triphosphate hydrolases"/>
    <property type="match status" value="1"/>
</dbReference>
<sequence>MVAVRPDRSDLIRQYDFPLDGFQLQAFDALDDGESVLVAAPTGSGKTVVAEYAIEAARLAGRRAFYTAPIKALSNQKYHDLVARYGADGVGLLTGDNSINGDAPVVVMTTEVLRNMIYARSSALDLLDVVVLDEVHFLQDTYRGPVWEEVIIHLPPAVRLVCLSATVSNAQELTEWISTVRGPTRAIVEDRRPVRLENLYFVNDRTHDRMHLLPVMVNGRPNQDALRLDSEAMRAPRGGRNRKATQGRRRLATPSRLDVVEMLDQHGMLPAICFIFSRNQCDEAARSVLAAGVRLTSGDERDRIREIVDARLGTMDPADLAVLGYGQFLAQLEAGIAAHHAGMVPPFKEVVEACFVEGLVKVVFATETLAVGINMPAKCVVIEKLTKFAGDHHAFLTPGEYTQLTGRAGRRGIDELGHAVVLWSPFVPFDQVAGLASSRSFHLNSAFRPTYNMATNLVRTYTSERAHHLLNLSFAQYQADRDVVRIESRLERRQQHLRDLVEAARSPYGDIDEYRRLLRRGSDDTAPRPASIGRDSPVELALMKLKPGDIVYAEKGRYAGRVAVIATAHRKGGIRVSGLTTRRDPIQLSEPDFDEPPRAIGKIELPREIAPNRHDFQREVALRLQRAEVLPYRRSRGRRAEPDITDGHPVEDDPDLADRLKAAAQAERVSREIDELRQRIRGRTSSISRDFDRVLRILESWGYVDGWTLTEAGEMLARTFHECDLLIVECLRQGLLDDLEPAVLAAVVSVFVYEHRSPEPPPRPWFPSPAAKRRWLRIAAISNELQDVEEEAGLALHRAPDPTFGAVAYAWAAGEGFAEVVAEEDLTGGDFVRTTKQLIDLLRQLALVAPNPATRRNAERAAEALFRGVVSASSTVEVETEEAAPSDVADPHVGGRPDAVGRSTGTGGA</sequence>
<dbReference type="PROSITE" id="PS51194">
    <property type="entry name" value="HELICASE_CTER"/>
    <property type="match status" value="1"/>
</dbReference>
<dbReference type="Pfam" id="PF08148">
    <property type="entry name" value="DSHCT"/>
    <property type="match status" value="1"/>
</dbReference>
<dbReference type="Pfam" id="PF26090">
    <property type="entry name" value="SH3_HelY"/>
    <property type="match status" value="1"/>
</dbReference>
<dbReference type="InterPro" id="IPR012961">
    <property type="entry name" value="Ski2/MTR4_C"/>
</dbReference>
<feature type="region of interest" description="Disordered" evidence="5">
    <location>
        <begin position="879"/>
        <end position="909"/>
    </location>
</feature>
<dbReference type="EMBL" id="CAEZSR010000144">
    <property type="protein sequence ID" value="CAB4579727.1"/>
    <property type="molecule type" value="Genomic_DNA"/>
</dbReference>
<evidence type="ECO:0000256" key="5">
    <source>
        <dbReference type="SAM" id="MobiDB-lite"/>
    </source>
</evidence>
<evidence type="ECO:0000259" key="6">
    <source>
        <dbReference type="PROSITE" id="PS51192"/>
    </source>
</evidence>
<name>A0A6J6EUT2_9ZZZZ</name>
<dbReference type="InterPro" id="IPR050699">
    <property type="entry name" value="RNA-DNA_Helicase"/>
</dbReference>
<evidence type="ECO:0000313" key="8">
    <source>
        <dbReference type="EMBL" id="CAB4579727.1"/>
    </source>
</evidence>
<dbReference type="Gene3D" id="1.10.3380.30">
    <property type="match status" value="1"/>
</dbReference>
<dbReference type="SMART" id="SM00487">
    <property type="entry name" value="DEXDc"/>
    <property type="match status" value="1"/>
</dbReference>
<dbReference type="InterPro" id="IPR001650">
    <property type="entry name" value="Helicase_C-like"/>
</dbReference>
<dbReference type="InterPro" id="IPR058621">
    <property type="entry name" value="SH3_HelY"/>
</dbReference>
<proteinExistence type="predicted"/>
<dbReference type="GO" id="GO:0005524">
    <property type="term" value="F:ATP binding"/>
    <property type="evidence" value="ECO:0007669"/>
    <property type="project" value="UniProtKB-KW"/>
</dbReference>
<keyword evidence="3" id="KW-0347">Helicase</keyword>
<dbReference type="GO" id="GO:0003676">
    <property type="term" value="F:nucleic acid binding"/>
    <property type="evidence" value="ECO:0007669"/>
    <property type="project" value="InterPro"/>
</dbReference>
<keyword evidence="2" id="KW-0378">Hydrolase</keyword>
<dbReference type="Pfam" id="PF00271">
    <property type="entry name" value="Helicase_C"/>
    <property type="match status" value="1"/>
</dbReference>
<dbReference type="PANTHER" id="PTHR12131">
    <property type="entry name" value="ATP-DEPENDENT RNA AND DNA HELICASE"/>
    <property type="match status" value="1"/>
</dbReference>
<gene>
    <name evidence="8" type="ORF">UFOPK1493_02978</name>
</gene>
<accession>A0A6J6EUT2</accession>
<dbReference type="GO" id="GO:0016787">
    <property type="term" value="F:hydrolase activity"/>
    <property type="evidence" value="ECO:0007669"/>
    <property type="project" value="UniProtKB-KW"/>
</dbReference>
<evidence type="ECO:0000259" key="7">
    <source>
        <dbReference type="PROSITE" id="PS51194"/>
    </source>
</evidence>
<dbReference type="Gene3D" id="3.40.50.300">
    <property type="entry name" value="P-loop containing nucleotide triphosphate hydrolases"/>
    <property type="match status" value="2"/>
</dbReference>
<dbReference type="PANTHER" id="PTHR12131:SF1">
    <property type="entry name" value="ATP-DEPENDENT RNA HELICASE SUPV3L1, MITOCHONDRIAL-RELATED"/>
    <property type="match status" value="1"/>
</dbReference>
<dbReference type="PROSITE" id="PS51192">
    <property type="entry name" value="HELICASE_ATP_BIND_1"/>
    <property type="match status" value="1"/>
</dbReference>
<dbReference type="SMART" id="SM00382">
    <property type="entry name" value="AAA"/>
    <property type="match status" value="1"/>
</dbReference>
<feature type="region of interest" description="Disordered" evidence="5">
    <location>
        <begin position="229"/>
        <end position="251"/>
    </location>
</feature>
<dbReference type="GO" id="GO:0004386">
    <property type="term" value="F:helicase activity"/>
    <property type="evidence" value="ECO:0007669"/>
    <property type="project" value="UniProtKB-KW"/>
</dbReference>
<dbReference type="InterPro" id="IPR027417">
    <property type="entry name" value="P-loop_NTPase"/>
</dbReference>
<dbReference type="GO" id="GO:0070478">
    <property type="term" value="P:nuclear-transcribed mRNA catabolic process, 3'-5' exonucleolytic nonsense-mediated decay"/>
    <property type="evidence" value="ECO:0007669"/>
    <property type="project" value="TreeGrafter"/>
</dbReference>
<organism evidence="8">
    <name type="scientific">freshwater metagenome</name>
    <dbReference type="NCBI Taxonomy" id="449393"/>
    <lineage>
        <taxon>unclassified sequences</taxon>
        <taxon>metagenomes</taxon>
        <taxon>ecological metagenomes</taxon>
    </lineage>
</organism>
<dbReference type="CDD" id="cd18795">
    <property type="entry name" value="SF2_C_Ski2"/>
    <property type="match status" value="1"/>
</dbReference>
<dbReference type="AlphaFoldDB" id="A0A6J6EUT2"/>
<evidence type="ECO:0000256" key="2">
    <source>
        <dbReference type="ARBA" id="ARBA00022801"/>
    </source>
</evidence>
<dbReference type="Pfam" id="PF00270">
    <property type="entry name" value="DEAD"/>
    <property type="match status" value="1"/>
</dbReference>
<feature type="domain" description="Helicase ATP-binding" evidence="6">
    <location>
        <begin position="27"/>
        <end position="185"/>
    </location>
</feature>
<evidence type="ECO:0000256" key="1">
    <source>
        <dbReference type="ARBA" id="ARBA00022741"/>
    </source>
</evidence>
<dbReference type="SMART" id="SM01142">
    <property type="entry name" value="DSHCT"/>
    <property type="match status" value="1"/>
</dbReference>
<dbReference type="SMART" id="SM00490">
    <property type="entry name" value="HELICc"/>
    <property type="match status" value="1"/>
</dbReference>
<evidence type="ECO:0000256" key="4">
    <source>
        <dbReference type="ARBA" id="ARBA00022840"/>
    </source>
</evidence>
<keyword evidence="1" id="KW-0547">Nucleotide-binding</keyword>